<dbReference type="Gene3D" id="3.20.20.70">
    <property type="entry name" value="Aldolase class I"/>
    <property type="match status" value="1"/>
</dbReference>
<dbReference type="Pfam" id="PF01487">
    <property type="entry name" value="DHquinase_I"/>
    <property type="match status" value="1"/>
</dbReference>
<dbReference type="EMBL" id="JAXIOK010000016">
    <property type="protein sequence ID" value="KAK4753200.1"/>
    <property type="molecule type" value="Genomic_DNA"/>
</dbReference>
<dbReference type="Proteomes" id="UP001345219">
    <property type="component" value="Chromosome 16"/>
</dbReference>
<dbReference type="GO" id="GO:0004764">
    <property type="term" value="F:shikimate 3-dehydrogenase (NADP+) activity"/>
    <property type="evidence" value="ECO:0007669"/>
    <property type="project" value="InterPro"/>
</dbReference>
<dbReference type="AlphaFoldDB" id="A0AAN7PX68"/>
<name>A0AAN7PX68_9MYRT</name>
<protein>
    <submittedName>
        <fullName evidence="1">Uncharacterized protein</fullName>
    </submittedName>
</protein>
<dbReference type="PANTHER" id="PTHR21089">
    <property type="entry name" value="SHIKIMATE DEHYDROGENASE"/>
    <property type="match status" value="1"/>
</dbReference>
<dbReference type="PANTHER" id="PTHR21089:SF12">
    <property type="entry name" value="BIFUNCTIONAL 3-DEHYDROQUINATE DEHYDRATASE_SHIKIMATE DEHYDROGENASE, CHLOROPLASTIC"/>
    <property type="match status" value="1"/>
</dbReference>
<accession>A0AAN7PX68</accession>
<dbReference type="InterPro" id="IPR013785">
    <property type="entry name" value="Aldolase_TIM"/>
</dbReference>
<organism evidence="1 2">
    <name type="scientific">Trapa incisa</name>
    <dbReference type="NCBI Taxonomy" id="236973"/>
    <lineage>
        <taxon>Eukaryota</taxon>
        <taxon>Viridiplantae</taxon>
        <taxon>Streptophyta</taxon>
        <taxon>Embryophyta</taxon>
        <taxon>Tracheophyta</taxon>
        <taxon>Spermatophyta</taxon>
        <taxon>Magnoliopsida</taxon>
        <taxon>eudicotyledons</taxon>
        <taxon>Gunneridae</taxon>
        <taxon>Pentapetalae</taxon>
        <taxon>rosids</taxon>
        <taxon>malvids</taxon>
        <taxon>Myrtales</taxon>
        <taxon>Lythraceae</taxon>
        <taxon>Trapa</taxon>
    </lineage>
</organism>
<keyword evidence="2" id="KW-1185">Reference proteome</keyword>
<dbReference type="SUPFAM" id="SSF51569">
    <property type="entry name" value="Aldolase"/>
    <property type="match status" value="1"/>
</dbReference>
<dbReference type="GO" id="GO:0003855">
    <property type="term" value="F:3-dehydroquinate dehydratase activity"/>
    <property type="evidence" value="ECO:0007669"/>
    <property type="project" value="InterPro"/>
</dbReference>
<dbReference type="InterPro" id="IPR022893">
    <property type="entry name" value="Shikimate_DH_fam"/>
</dbReference>
<evidence type="ECO:0000313" key="2">
    <source>
        <dbReference type="Proteomes" id="UP001345219"/>
    </source>
</evidence>
<dbReference type="InterPro" id="IPR001381">
    <property type="entry name" value="DHquinase_I"/>
</dbReference>
<comment type="caution">
    <text evidence="1">The sequence shown here is derived from an EMBL/GenBank/DDBJ whole genome shotgun (WGS) entry which is preliminary data.</text>
</comment>
<reference evidence="1 2" key="1">
    <citation type="journal article" date="2023" name="Hortic Res">
        <title>Pangenome of water caltrop reveals structural variations and asymmetric subgenome divergence after allopolyploidization.</title>
        <authorList>
            <person name="Zhang X."/>
            <person name="Chen Y."/>
            <person name="Wang L."/>
            <person name="Yuan Y."/>
            <person name="Fang M."/>
            <person name="Shi L."/>
            <person name="Lu R."/>
            <person name="Comes H.P."/>
            <person name="Ma Y."/>
            <person name="Chen Y."/>
            <person name="Huang G."/>
            <person name="Zhou Y."/>
            <person name="Zheng Z."/>
            <person name="Qiu Y."/>
        </authorList>
    </citation>
    <scope>NUCLEOTIDE SEQUENCE [LARGE SCALE GENOMIC DNA]</scope>
    <source>
        <tissue evidence="1">Roots</tissue>
    </source>
</reference>
<dbReference type="GO" id="GO:0019632">
    <property type="term" value="P:shikimate metabolic process"/>
    <property type="evidence" value="ECO:0007669"/>
    <property type="project" value="TreeGrafter"/>
</dbReference>
<sequence>MTAAWKKKGVIWSNRNMPTNPEICPPKLLSDQAASNLLTSKWHKLPRNCRLSLASEIAGEFFSSIQGNKPEAAKIIVSSHNYERTPSSEELGNLAARIQATGADIVKIATTATDITDCARIFQLLAHSQFVKA</sequence>
<evidence type="ECO:0000313" key="1">
    <source>
        <dbReference type="EMBL" id="KAK4753200.1"/>
    </source>
</evidence>
<gene>
    <name evidence="1" type="ORF">SAY87_021998</name>
</gene>
<dbReference type="GO" id="GO:0009423">
    <property type="term" value="P:chorismate biosynthetic process"/>
    <property type="evidence" value="ECO:0007669"/>
    <property type="project" value="TreeGrafter"/>
</dbReference>
<proteinExistence type="predicted"/>